<keyword evidence="2" id="KW-0479">Metal-binding</keyword>
<evidence type="ECO:0000313" key="8">
    <source>
        <dbReference type="EMBL" id="CAH2064549.1"/>
    </source>
</evidence>
<keyword evidence="9" id="KW-1185">Reference proteome</keyword>
<feature type="compositionally biased region" description="Basic and acidic residues" evidence="6">
    <location>
        <begin position="631"/>
        <end position="640"/>
    </location>
</feature>
<accession>A0ABN8IRJ1</accession>
<feature type="region of interest" description="Disordered" evidence="6">
    <location>
        <begin position="631"/>
        <end position="653"/>
    </location>
</feature>
<dbReference type="InterPro" id="IPR003604">
    <property type="entry name" value="Matrin/U1-like-C_Znf_C2H2"/>
</dbReference>
<evidence type="ECO:0000256" key="1">
    <source>
        <dbReference type="ARBA" id="ARBA00004123"/>
    </source>
</evidence>
<dbReference type="InterPro" id="IPR036236">
    <property type="entry name" value="Znf_C2H2_sf"/>
</dbReference>
<keyword evidence="3" id="KW-0863">Zinc-finger</keyword>
<evidence type="ECO:0000256" key="3">
    <source>
        <dbReference type="ARBA" id="ARBA00022771"/>
    </source>
</evidence>
<feature type="non-terminal residue" evidence="8">
    <location>
        <position position="1"/>
    </location>
</feature>
<dbReference type="PANTHER" id="PTHR47487">
    <property type="entry name" value="OS06G0651300 PROTEIN-RELATED"/>
    <property type="match status" value="1"/>
</dbReference>
<keyword evidence="5" id="KW-0539">Nucleus</keyword>
<evidence type="ECO:0000256" key="2">
    <source>
        <dbReference type="ARBA" id="ARBA00022723"/>
    </source>
</evidence>
<dbReference type="InterPro" id="IPR000690">
    <property type="entry name" value="Matrin/U1-C_Znf_C2H2"/>
</dbReference>
<dbReference type="SMART" id="SM00355">
    <property type="entry name" value="ZnF_C2H2"/>
    <property type="match status" value="7"/>
</dbReference>
<dbReference type="PROSITE" id="PS50171">
    <property type="entry name" value="ZF_MATRIN"/>
    <property type="match status" value="1"/>
</dbReference>
<dbReference type="SUPFAM" id="SSF57667">
    <property type="entry name" value="beta-beta-alpha zinc fingers"/>
    <property type="match status" value="1"/>
</dbReference>
<dbReference type="PANTHER" id="PTHR47487:SF8">
    <property type="entry name" value="OS08G0270900 PROTEIN"/>
    <property type="match status" value="1"/>
</dbReference>
<feature type="region of interest" description="Disordered" evidence="6">
    <location>
        <begin position="415"/>
        <end position="461"/>
    </location>
</feature>
<gene>
    <name evidence="8" type="ORF">IPOD504_LOCUS12796</name>
</gene>
<proteinExistence type="predicted"/>
<name>A0ABN8IRJ1_9NEOP</name>
<reference evidence="8" key="1">
    <citation type="submission" date="2022-03" db="EMBL/GenBank/DDBJ databases">
        <authorList>
            <person name="Martin H S."/>
        </authorList>
    </citation>
    <scope>NUCLEOTIDE SEQUENCE</scope>
</reference>
<dbReference type="SMART" id="SM00451">
    <property type="entry name" value="ZnF_U1"/>
    <property type="match status" value="7"/>
</dbReference>
<sequence length="980" mass="109063">MNNLQLRNEDCFYEFEIIQRDNTTDCDSYSSSTGDSTQPEVNMDPARDMCYICNIEVPVVCMSEHLSSSKHKTFLKIAEISLERVKKQMFVSYKAESPPAGFIFCHSCVHLVHQRDMSQHLNCKAHKNAEFIDKLLSDLLKVYSDESDGADEAESANASSVQTSANSFESFNCDDSRVIENANTSANIKDTVDNTKKKVENGEISTCTCNSKVVTKTASETGKSNTKNGKIADNSSGGEGNTEIEGIYNFDINNGKKMAMKCLPVRQDFNKKLINSFDTDLADYMRELNTKDCNNLEVVDDCDIVVKTKLGLRMRVKLENFHGLFALGKRHMLCSLCKKIDRDLKRHIHSQAHLDNLRLPIDENCIRKLDDEKGHCILCNDVIENPDVHALCSRGHEALLKRSLLTDEVEPIAEEITTSQAEATDRREPFRPDPAHPKSERSNEEGQVQTASEPSARAESETTEQLLCNVCYVSIEDLLSHVQTPEHESNLALASHHLLEYSHAHRTLKCKVCQTGFPVGHMREHVSSPFHQNSYKKLLVTNKMTRSRRSLFCSVCVAYMPIGEELFHMSSAKHASLSAACRETATVPAKPTNEPHFCKICSVHVPGDAKNLKTHNDGARHKRNLELADATAKDGGRVEPTDGAPPRLQHPHLMRPTAKPTQVECSVCATVLPNTSAHIESHINLYAHKNNESTLRTNTLKLYRNLFWCGRCDGHVPVGCQFQHIESPQHTDNTIKWIVEEWVSEAKGASTTSEPEERPGPLEMNALKPTDSAGVLGCQVCGVVVPNSMSTLRMHFAGRKHRSMLEQLLAKNALKEANDMFDCSACRQRVPKEILFDHVERPSHVASVGVLAETADGEKSAQNVQKGDAKEKSDKKGEGGDNKAESVPKDQVAKKESGQKDQEFSCVVCDVQLTASEANVVVHNDGVRHKTNLVAMVQNRVRAVDGGCYCEACDKRFGRAHLNEHLADPQHLLNMGKSQF</sequence>
<evidence type="ECO:0000256" key="5">
    <source>
        <dbReference type="ARBA" id="ARBA00023242"/>
    </source>
</evidence>
<feature type="region of interest" description="Disordered" evidence="6">
    <location>
        <begin position="856"/>
        <end position="896"/>
    </location>
</feature>
<dbReference type="Proteomes" id="UP000837857">
    <property type="component" value="Chromosome 30"/>
</dbReference>
<feature type="domain" description="Matrin-type" evidence="7">
    <location>
        <begin position="596"/>
        <end position="627"/>
    </location>
</feature>
<evidence type="ECO:0000259" key="7">
    <source>
        <dbReference type="PROSITE" id="PS50171"/>
    </source>
</evidence>
<evidence type="ECO:0000256" key="6">
    <source>
        <dbReference type="SAM" id="MobiDB-lite"/>
    </source>
</evidence>
<dbReference type="EMBL" id="OW152842">
    <property type="protein sequence ID" value="CAH2064549.1"/>
    <property type="molecule type" value="Genomic_DNA"/>
</dbReference>
<evidence type="ECO:0000313" key="9">
    <source>
        <dbReference type="Proteomes" id="UP000837857"/>
    </source>
</evidence>
<comment type="subcellular location">
    <subcellularLocation>
        <location evidence="1">Nucleus</location>
    </subcellularLocation>
</comment>
<organism evidence="8 9">
    <name type="scientific">Iphiclides podalirius</name>
    <name type="common">scarce swallowtail</name>
    <dbReference type="NCBI Taxonomy" id="110791"/>
    <lineage>
        <taxon>Eukaryota</taxon>
        <taxon>Metazoa</taxon>
        <taxon>Ecdysozoa</taxon>
        <taxon>Arthropoda</taxon>
        <taxon>Hexapoda</taxon>
        <taxon>Insecta</taxon>
        <taxon>Pterygota</taxon>
        <taxon>Neoptera</taxon>
        <taxon>Endopterygota</taxon>
        <taxon>Lepidoptera</taxon>
        <taxon>Glossata</taxon>
        <taxon>Ditrysia</taxon>
        <taxon>Papilionoidea</taxon>
        <taxon>Papilionidae</taxon>
        <taxon>Papilioninae</taxon>
        <taxon>Iphiclides</taxon>
    </lineage>
</organism>
<feature type="compositionally biased region" description="Basic and acidic residues" evidence="6">
    <location>
        <begin position="423"/>
        <end position="444"/>
    </location>
</feature>
<evidence type="ECO:0000256" key="4">
    <source>
        <dbReference type="ARBA" id="ARBA00022833"/>
    </source>
</evidence>
<keyword evidence="4" id="KW-0862">Zinc</keyword>
<dbReference type="InterPro" id="IPR013087">
    <property type="entry name" value="Znf_C2H2_type"/>
</dbReference>
<feature type="compositionally biased region" description="Basic and acidic residues" evidence="6">
    <location>
        <begin position="867"/>
        <end position="896"/>
    </location>
</feature>
<protein>
    <recommendedName>
        <fullName evidence="7">Matrin-type domain-containing protein</fullName>
    </recommendedName>
</protein>